<reference evidence="3" key="1">
    <citation type="submission" date="2025-08" db="UniProtKB">
        <authorList>
            <consortium name="RefSeq"/>
        </authorList>
    </citation>
    <scope>IDENTIFICATION</scope>
</reference>
<feature type="compositionally biased region" description="Polar residues" evidence="1">
    <location>
        <begin position="10"/>
        <end position="21"/>
    </location>
</feature>
<dbReference type="Proteomes" id="UP000695022">
    <property type="component" value="Unplaced"/>
</dbReference>
<proteinExistence type="predicted"/>
<evidence type="ECO:0000313" key="3">
    <source>
        <dbReference type="RefSeq" id="XP_014679565.1"/>
    </source>
</evidence>
<dbReference type="RefSeq" id="XP_014679565.1">
    <property type="nucleotide sequence ID" value="XM_014824079.1"/>
</dbReference>
<dbReference type="GeneID" id="106819447"/>
<keyword evidence="2" id="KW-1185">Reference proteome</keyword>
<accession>A0ABM1F544</accession>
<gene>
    <name evidence="3" type="primary">LOC106819447</name>
</gene>
<feature type="non-terminal residue" evidence="3">
    <location>
        <position position="127"/>
    </location>
</feature>
<name>A0ABM1F544_PRICU</name>
<evidence type="ECO:0000256" key="1">
    <source>
        <dbReference type="SAM" id="MobiDB-lite"/>
    </source>
</evidence>
<feature type="region of interest" description="Disordered" evidence="1">
    <location>
        <begin position="1"/>
        <end position="40"/>
    </location>
</feature>
<sequence length="127" mass="14310">MMGLDADGMTQRTSTKPSGTCSRRDCSRSGAADDEAPEEIFPKQKAAQFAVDGRPFHHLFYSGLPNYYSIMQDIQQRMEALANYEDEKLRRGILAPDPTQAIMLAGSQWIGQLQLQDLVLEKMDEHM</sequence>
<evidence type="ECO:0000313" key="2">
    <source>
        <dbReference type="Proteomes" id="UP000695022"/>
    </source>
</evidence>
<protein>
    <submittedName>
        <fullName evidence="3">28S ribosomal protein S9, mitochondrial-like</fullName>
    </submittedName>
</protein>
<organism evidence="2 3">
    <name type="scientific">Priapulus caudatus</name>
    <name type="common">Priapulid worm</name>
    <dbReference type="NCBI Taxonomy" id="37621"/>
    <lineage>
        <taxon>Eukaryota</taxon>
        <taxon>Metazoa</taxon>
        <taxon>Ecdysozoa</taxon>
        <taxon>Scalidophora</taxon>
        <taxon>Priapulida</taxon>
        <taxon>Priapulimorpha</taxon>
        <taxon>Priapulimorphida</taxon>
        <taxon>Priapulidae</taxon>
        <taxon>Priapulus</taxon>
    </lineage>
</organism>